<evidence type="ECO:0000256" key="2">
    <source>
        <dbReference type="ARBA" id="ARBA00022454"/>
    </source>
</evidence>
<dbReference type="Pfam" id="PF00856">
    <property type="entry name" value="SET"/>
    <property type="match status" value="1"/>
</dbReference>
<dbReference type="Pfam" id="PF13857">
    <property type="entry name" value="Ank_5"/>
    <property type="match status" value="1"/>
</dbReference>
<dbReference type="GO" id="GO:0032259">
    <property type="term" value="P:methylation"/>
    <property type="evidence" value="ECO:0007669"/>
    <property type="project" value="UniProtKB-KW"/>
</dbReference>
<keyword evidence="2" id="KW-0158">Chromosome</keyword>
<sequence length="499" mass="54169">MGLNGEAGLSLEWGAELRESKESGLNRESPERQLAGSTEVAESSPEWRQPPFLLASEAPQEEDETAALLSAAARKGCYDVAQQLLSQGTGAINSQDATGRTPLFWATEYRHERLVELLLSHGADPDVRDKALGFQGCLKRKVLRAGPSANSTEGLCPSDPMQEGNLCLHRAAHFGSPTIARMLLEAGSDLNTTNHLGNSPLHLAAQEKCHECLRDISRGFEQVAIPCLNMVDQESCPGDFLYITGNIVSGSALLPTKTWDQNPEKALLRESPQVTLENEPFSNPISKAMSPWLGPESPSGDHLASIFSLAVGWFCCRQMLVWFQPEGLYVTIPAGSTPAALIPCSTHLGKGCRCDGGCTMASCPCILRSQCSWTLTGGQLRLDTTGTAPEVGSIYECSMLCTCPRSCPNRVVQRGLRYFGELISNTEAAHREEDTYYFVVDMQDGRQCCLDGRYYGNVGRFLNHSCQPNLVALQVALGYEIPGIAFFSTRAIQAGEELG</sequence>
<dbReference type="PROSITE" id="PS50867">
    <property type="entry name" value="PRE_SET"/>
    <property type="match status" value="1"/>
</dbReference>
<dbReference type="InterPro" id="IPR001214">
    <property type="entry name" value="SET_dom"/>
</dbReference>
<dbReference type="SMART" id="SM00248">
    <property type="entry name" value="ANK"/>
    <property type="match status" value="4"/>
</dbReference>
<evidence type="ECO:0000313" key="11">
    <source>
        <dbReference type="Proteomes" id="UP000018936"/>
    </source>
</evidence>
<evidence type="ECO:0000259" key="8">
    <source>
        <dbReference type="PROSITE" id="PS50280"/>
    </source>
</evidence>
<dbReference type="GO" id="GO:0002039">
    <property type="term" value="F:p53 binding"/>
    <property type="evidence" value="ECO:0007669"/>
    <property type="project" value="InterPro"/>
</dbReference>
<feature type="domain" description="Pre-SET" evidence="9">
    <location>
        <begin position="350"/>
        <end position="415"/>
    </location>
</feature>
<feature type="domain" description="SET" evidence="8">
    <location>
        <begin position="283"/>
        <end position="499"/>
    </location>
</feature>
<keyword evidence="4" id="KW-0949">S-adenosyl-L-methionine</keyword>
<dbReference type="InterPro" id="IPR002110">
    <property type="entry name" value="Ankyrin_rpt"/>
</dbReference>
<feature type="region of interest" description="Disordered" evidence="7">
    <location>
        <begin position="1"/>
        <end position="49"/>
    </location>
</feature>
<dbReference type="Pfam" id="PF12796">
    <property type="entry name" value="Ank_2"/>
    <property type="match status" value="1"/>
</dbReference>
<protein>
    <submittedName>
        <fullName evidence="10">Histone-lysine N-methyltransferase EHMT1</fullName>
    </submittedName>
</protein>
<gene>
    <name evidence="10" type="primary">Ehmt1</name>
    <name evidence="10" type="ORF">L345_03157</name>
</gene>
<evidence type="ECO:0000256" key="4">
    <source>
        <dbReference type="ARBA" id="ARBA00022691"/>
    </source>
</evidence>
<dbReference type="Proteomes" id="UP000018936">
    <property type="component" value="Unassembled WGS sequence"/>
</dbReference>
<feature type="repeat" description="ANK" evidence="6">
    <location>
        <begin position="98"/>
        <end position="130"/>
    </location>
</feature>
<dbReference type="InterPro" id="IPR007728">
    <property type="entry name" value="Pre-SET_dom"/>
</dbReference>
<dbReference type="EMBL" id="AZIM01000443">
    <property type="protein sequence ID" value="ETE71052.1"/>
    <property type="molecule type" value="Genomic_DNA"/>
</dbReference>
<accession>V8PAZ7</accession>
<dbReference type="GO" id="GO:0008270">
    <property type="term" value="F:zinc ion binding"/>
    <property type="evidence" value="ECO:0007669"/>
    <property type="project" value="InterPro"/>
</dbReference>
<dbReference type="SUPFAM" id="SSF48403">
    <property type="entry name" value="Ankyrin repeat"/>
    <property type="match status" value="1"/>
</dbReference>
<comment type="caution">
    <text evidence="10">The sequence shown here is derived from an EMBL/GenBank/DDBJ whole genome shotgun (WGS) entry which is preliminary data.</text>
</comment>
<dbReference type="Gene3D" id="2.170.270.10">
    <property type="entry name" value="SET domain"/>
    <property type="match status" value="2"/>
</dbReference>
<dbReference type="SUPFAM" id="SSF82199">
    <property type="entry name" value="SET domain"/>
    <property type="match status" value="1"/>
</dbReference>
<keyword evidence="5" id="KW-0156">Chromatin regulator</keyword>
<dbReference type="InterPro" id="IPR043550">
    <property type="entry name" value="EHMT1/EHMT2"/>
</dbReference>
<name>V8PAZ7_OPHHA</name>
<proteinExistence type="predicted"/>
<reference evidence="10 11" key="1">
    <citation type="journal article" date="2013" name="Proc. Natl. Acad. Sci. U.S.A.">
        <title>The king cobra genome reveals dynamic gene evolution and adaptation in the snake venom system.</title>
        <authorList>
            <person name="Vonk F.J."/>
            <person name="Casewell N.R."/>
            <person name="Henkel C.V."/>
            <person name="Heimberg A.M."/>
            <person name="Jansen H.J."/>
            <person name="McCleary R.J."/>
            <person name="Kerkkamp H.M."/>
            <person name="Vos R.A."/>
            <person name="Guerreiro I."/>
            <person name="Calvete J.J."/>
            <person name="Wuster W."/>
            <person name="Woods A.E."/>
            <person name="Logan J.M."/>
            <person name="Harrison R.A."/>
            <person name="Castoe T.A."/>
            <person name="de Koning A.P."/>
            <person name="Pollock D.D."/>
            <person name="Yandell M."/>
            <person name="Calderon D."/>
            <person name="Renjifo C."/>
            <person name="Currier R.B."/>
            <person name="Salgado D."/>
            <person name="Pla D."/>
            <person name="Sanz L."/>
            <person name="Hyder A.S."/>
            <person name="Ribeiro J.M."/>
            <person name="Arntzen J.W."/>
            <person name="van den Thillart G.E."/>
            <person name="Boetzer M."/>
            <person name="Pirovano W."/>
            <person name="Dirks R.P."/>
            <person name="Spaink H.P."/>
            <person name="Duboule D."/>
            <person name="McGlinn E."/>
            <person name="Kini R.M."/>
            <person name="Richardson M.K."/>
        </authorList>
    </citation>
    <scope>NUCLEOTIDE SEQUENCE</scope>
    <source>
        <tissue evidence="10">Blood</tissue>
    </source>
</reference>
<keyword evidence="6" id="KW-0040">ANK repeat</keyword>
<evidence type="ECO:0000256" key="7">
    <source>
        <dbReference type="SAM" id="MobiDB-lite"/>
    </source>
</evidence>
<feature type="non-terminal residue" evidence="10">
    <location>
        <position position="1"/>
    </location>
</feature>
<dbReference type="GO" id="GO:0000122">
    <property type="term" value="P:negative regulation of transcription by RNA polymerase II"/>
    <property type="evidence" value="ECO:0007669"/>
    <property type="project" value="TreeGrafter"/>
</dbReference>
<dbReference type="GO" id="GO:0000785">
    <property type="term" value="C:chromatin"/>
    <property type="evidence" value="ECO:0007669"/>
    <property type="project" value="TreeGrafter"/>
</dbReference>
<keyword evidence="11" id="KW-1185">Reference proteome</keyword>
<evidence type="ECO:0000256" key="3">
    <source>
        <dbReference type="ARBA" id="ARBA00022603"/>
    </source>
</evidence>
<dbReference type="InterPro" id="IPR036770">
    <property type="entry name" value="Ankyrin_rpt-contain_sf"/>
</dbReference>
<dbReference type="GO" id="GO:0046974">
    <property type="term" value="F:histone H3K9 methyltransferase activity"/>
    <property type="evidence" value="ECO:0007669"/>
    <property type="project" value="TreeGrafter"/>
</dbReference>
<dbReference type="PROSITE" id="PS50297">
    <property type="entry name" value="ANK_REP_REGION"/>
    <property type="match status" value="2"/>
</dbReference>
<dbReference type="GO" id="GO:0005634">
    <property type="term" value="C:nucleus"/>
    <property type="evidence" value="ECO:0007669"/>
    <property type="project" value="InterPro"/>
</dbReference>
<feature type="repeat" description="ANK" evidence="6">
    <location>
        <begin position="163"/>
        <end position="195"/>
    </location>
</feature>
<dbReference type="OrthoDB" id="616263at2759"/>
<dbReference type="PROSITE" id="PS50280">
    <property type="entry name" value="SET"/>
    <property type="match status" value="1"/>
</dbReference>
<dbReference type="InterPro" id="IPR046341">
    <property type="entry name" value="SET_dom_sf"/>
</dbReference>
<dbReference type="PANTHER" id="PTHR46307">
    <property type="entry name" value="G9A, ISOFORM B"/>
    <property type="match status" value="1"/>
</dbReference>
<evidence type="ECO:0000256" key="5">
    <source>
        <dbReference type="ARBA" id="ARBA00022853"/>
    </source>
</evidence>
<feature type="compositionally biased region" description="Basic and acidic residues" evidence="7">
    <location>
        <begin position="15"/>
        <end position="31"/>
    </location>
</feature>
<evidence type="ECO:0000313" key="10">
    <source>
        <dbReference type="EMBL" id="ETE71052.1"/>
    </source>
</evidence>
<keyword evidence="3 10" id="KW-0489">Methyltransferase</keyword>
<dbReference type="PANTHER" id="PTHR46307:SF2">
    <property type="entry name" value="HISTONE-LYSINE N-METHYLTRANSFERASE EHMT1"/>
    <property type="match status" value="1"/>
</dbReference>
<dbReference type="AlphaFoldDB" id="V8PAZ7"/>
<evidence type="ECO:0000256" key="1">
    <source>
        <dbReference type="ARBA" id="ARBA00004286"/>
    </source>
</evidence>
<dbReference type="Gene3D" id="1.25.40.20">
    <property type="entry name" value="Ankyrin repeat-containing domain"/>
    <property type="match status" value="1"/>
</dbReference>
<evidence type="ECO:0000256" key="6">
    <source>
        <dbReference type="PROSITE-ProRule" id="PRU00023"/>
    </source>
</evidence>
<dbReference type="PROSITE" id="PS50088">
    <property type="entry name" value="ANK_REPEAT"/>
    <property type="match status" value="2"/>
</dbReference>
<evidence type="ECO:0000259" key="9">
    <source>
        <dbReference type="PROSITE" id="PS50867"/>
    </source>
</evidence>
<organism evidence="10 11">
    <name type="scientific">Ophiophagus hannah</name>
    <name type="common">King cobra</name>
    <name type="synonym">Naja hannah</name>
    <dbReference type="NCBI Taxonomy" id="8665"/>
    <lineage>
        <taxon>Eukaryota</taxon>
        <taxon>Metazoa</taxon>
        <taxon>Chordata</taxon>
        <taxon>Craniata</taxon>
        <taxon>Vertebrata</taxon>
        <taxon>Euteleostomi</taxon>
        <taxon>Lepidosauria</taxon>
        <taxon>Squamata</taxon>
        <taxon>Bifurcata</taxon>
        <taxon>Unidentata</taxon>
        <taxon>Episquamata</taxon>
        <taxon>Toxicofera</taxon>
        <taxon>Serpentes</taxon>
        <taxon>Colubroidea</taxon>
        <taxon>Elapidae</taxon>
        <taxon>Elapinae</taxon>
        <taxon>Ophiophagus</taxon>
    </lineage>
</organism>
<keyword evidence="10" id="KW-0808">Transferase</keyword>
<comment type="subcellular location">
    <subcellularLocation>
        <location evidence="1">Chromosome</location>
    </subcellularLocation>
</comment>
<dbReference type="SMART" id="SM00317">
    <property type="entry name" value="SET"/>
    <property type="match status" value="1"/>
</dbReference>